<dbReference type="SUPFAM" id="SSF88659">
    <property type="entry name" value="Sigma3 and sigma4 domains of RNA polymerase sigma factors"/>
    <property type="match status" value="1"/>
</dbReference>
<dbReference type="RefSeq" id="WP_354619106.1">
    <property type="nucleotide sequence ID" value="NZ_JBEWYP010000008.1"/>
</dbReference>
<feature type="domain" description="RNA polymerase sigma factor 70 region 4 type 2" evidence="6">
    <location>
        <begin position="121"/>
        <end position="171"/>
    </location>
</feature>
<comment type="similarity">
    <text evidence="1">Belongs to the sigma-70 factor family. ECF subfamily.</text>
</comment>
<dbReference type="InterPro" id="IPR014327">
    <property type="entry name" value="RNA_pol_sigma70_bacteroid"/>
</dbReference>
<protein>
    <submittedName>
        <fullName evidence="7">RNA polymerase sigma-70 factor</fullName>
    </submittedName>
</protein>
<dbReference type="PANTHER" id="PTHR43133">
    <property type="entry name" value="RNA POLYMERASE ECF-TYPE SIGMA FACTO"/>
    <property type="match status" value="1"/>
</dbReference>
<accession>A0ABV2TYF8</accession>
<dbReference type="CDD" id="cd06171">
    <property type="entry name" value="Sigma70_r4"/>
    <property type="match status" value="1"/>
</dbReference>
<sequence>MDSITTFTEIQKHNKFVFKKLFESLYEDLVFFANGYLFDVSASEDIVQETFIQLWEKAETITIKNSLKAYLYSMVRNRCLNYLKTIKITDSSNILDFQAIIVSDYDLDDYTNEDKEIIYSQILKIIETLPAKMQTIVKLRFMNNYKYSEIAEEMNVSVNTVKTQLKRAKIKISSLISSILILLSTPH</sequence>
<dbReference type="InterPro" id="IPR036388">
    <property type="entry name" value="WH-like_DNA-bd_sf"/>
</dbReference>
<evidence type="ECO:0000313" key="7">
    <source>
        <dbReference type="EMBL" id="MET7030313.1"/>
    </source>
</evidence>
<evidence type="ECO:0000259" key="6">
    <source>
        <dbReference type="Pfam" id="PF08281"/>
    </source>
</evidence>
<dbReference type="InterPro" id="IPR039425">
    <property type="entry name" value="RNA_pol_sigma-70-like"/>
</dbReference>
<dbReference type="InterPro" id="IPR013249">
    <property type="entry name" value="RNA_pol_sigma70_r4_t2"/>
</dbReference>
<dbReference type="Gene3D" id="1.10.10.10">
    <property type="entry name" value="Winged helix-like DNA-binding domain superfamily/Winged helix DNA-binding domain"/>
    <property type="match status" value="1"/>
</dbReference>
<evidence type="ECO:0000256" key="3">
    <source>
        <dbReference type="ARBA" id="ARBA00023082"/>
    </source>
</evidence>
<dbReference type="PANTHER" id="PTHR43133:SF46">
    <property type="entry name" value="RNA POLYMERASE SIGMA-70 FACTOR ECF SUBFAMILY"/>
    <property type="match status" value="1"/>
</dbReference>
<keyword evidence="4" id="KW-0804">Transcription</keyword>
<dbReference type="InterPro" id="IPR013325">
    <property type="entry name" value="RNA_pol_sigma_r2"/>
</dbReference>
<dbReference type="Pfam" id="PF04542">
    <property type="entry name" value="Sigma70_r2"/>
    <property type="match status" value="1"/>
</dbReference>
<keyword evidence="3" id="KW-0731">Sigma factor</keyword>
<proteinExistence type="inferred from homology"/>
<dbReference type="Proteomes" id="UP001549773">
    <property type="component" value="Unassembled WGS sequence"/>
</dbReference>
<keyword evidence="2" id="KW-0805">Transcription regulation</keyword>
<dbReference type="SUPFAM" id="SSF88946">
    <property type="entry name" value="Sigma2 domain of RNA polymerase sigma factors"/>
    <property type="match status" value="1"/>
</dbReference>
<name>A0ABV2TYF8_9FLAO</name>
<evidence type="ECO:0000256" key="4">
    <source>
        <dbReference type="ARBA" id="ARBA00023163"/>
    </source>
</evidence>
<dbReference type="NCBIfam" id="TIGR02937">
    <property type="entry name" value="sigma70-ECF"/>
    <property type="match status" value="1"/>
</dbReference>
<evidence type="ECO:0000256" key="1">
    <source>
        <dbReference type="ARBA" id="ARBA00010641"/>
    </source>
</evidence>
<organism evidence="7 8">
    <name type="scientific">Sediminicola luteus</name>
    <dbReference type="NCBI Taxonomy" id="319238"/>
    <lineage>
        <taxon>Bacteria</taxon>
        <taxon>Pseudomonadati</taxon>
        <taxon>Bacteroidota</taxon>
        <taxon>Flavobacteriia</taxon>
        <taxon>Flavobacteriales</taxon>
        <taxon>Flavobacteriaceae</taxon>
        <taxon>Sediminicola</taxon>
    </lineage>
</organism>
<gene>
    <name evidence="7" type="ORF">ABXZ32_12965</name>
</gene>
<dbReference type="NCBIfam" id="TIGR02985">
    <property type="entry name" value="Sig70_bacteroi1"/>
    <property type="match status" value="1"/>
</dbReference>
<feature type="domain" description="RNA polymerase sigma-70 region 2" evidence="5">
    <location>
        <begin position="21"/>
        <end position="84"/>
    </location>
</feature>
<dbReference type="InterPro" id="IPR014284">
    <property type="entry name" value="RNA_pol_sigma-70_dom"/>
</dbReference>
<dbReference type="Pfam" id="PF08281">
    <property type="entry name" value="Sigma70_r4_2"/>
    <property type="match status" value="1"/>
</dbReference>
<dbReference type="InterPro" id="IPR013324">
    <property type="entry name" value="RNA_pol_sigma_r3/r4-like"/>
</dbReference>
<comment type="caution">
    <text evidence="7">The sequence shown here is derived from an EMBL/GenBank/DDBJ whole genome shotgun (WGS) entry which is preliminary data.</text>
</comment>
<dbReference type="Gene3D" id="1.10.1740.10">
    <property type="match status" value="1"/>
</dbReference>
<evidence type="ECO:0000313" key="8">
    <source>
        <dbReference type="Proteomes" id="UP001549773"/>
    </source>
</evidence>
<evidence type="ECO:0000256" key="2">
    <source>
        <dbReference type="ARBA" id="ARBA00023015"/>
    </source>
</evidence>
<dbReference type="EMBL" id="JBEWYP010000008">
    <property type="protein sequence ID" value="MET7030313.1"/>
    <property type="molecule type" value="Genomic_DNA"/>
</dbReference>
<keyword evidence="8" id="KW-1185">Reference proteome</keyword>
<dbReference type="InterPro" id="IPR007627">
    <property type="entry name" value="RNA_pol_sigma70_r2"/>
</dbReference>
<evidence type="ECO:0000259" key="5">
    <source>
        <dbReference type="Pfam" id="PF04542"/>
    </source>
</evidence>
<reference evidence="7 8" key="1">
    <citation type="submission" date="2024-07" db="EMBL/GenBank/DDBJ databases">
        <title>The genome sequence of type strain Sediminicola luteus GDMCC 1.2596T.</title>
        <authorList>
            <person name="Liu Y."/>
        </authorList>
    </citation>
    <scope>NUCLEOTIDE SEQUENCE [LARGE SCALE GENOMIC DNA]</scope>
    <source>
        <strain evidence="7 8">GDMCC 1.2596</strain>
    </source>
</reference>